<evidence type="ECO:0000256" key="2">
    <source>
        <dbReference type="ARBA" id="ARBA00001936"/>
    </source>
</evidence>
<reference evidence="20 21" key="1">
    <citation type="journal article" date="2013" name="Mar. Genomics">
        <title>Expression of sulfatases in Rhodopirellula baltica and the diversity of sulfatases in the genus Rhodopirellula.</title>
        <authorList>
            <person name="Wegner C.E."/>
            <person name="Richter-Heitmann T."/>
            <person name="Klindworth A."/>
            <person name="Klockow C."/>
            <person name="Richter M."/>
            <person name="Achstetter T."/>
            <person name="Glockner F.O."/>
            <person name="Harder J."/>
        </authorList>
    </citation>
    <scope>NUCLEOTIDE SEQUENCE [LARGE SCALE GENOMIC DNA]</scope>
    <source>
        <strain evidence="20 21">WH47</strain>
    </source>
</reference>
<feature type="transmembrane region" description="Helical" evidence="19">
    <location>
        <begin position="165"/>
        <end position="183"/>
    </location>
</feature>
<comment type="similarity">
    <text evidence="4">Belongs to the CDP-alcohol phosphatidyltransferase class-I family.</text>
</comment>
<accession>F2B0L1</accession>
<evidence type="ECO:0000256" key="7">
    <source>
        <dbReference type="ARBA" id="ARBA00022475"/>
    </source>
</evidence>
<evidence type="ECO:0000313" key="21">
    <source>
        <dbReference type="Proteomes" id="UP000006222"/>
    </source>
</evidence>
<evidence type="ECO:0000256" key="1">
    <source>
        <dbReference type="ARBA" id="ARBA00000958"/>
    </source>
</evidence>
<gene>
    <name evidence="20" type="ORF">RBWH47_00111</name>
</gene>
<dbReference type="InterPro" id="IPR043130">
    <property type="entry name" value="CDP-OH_PTrfase_TM_dom"/>
</dbReference>
<evidence type="ECO:0000256" key="11">
    <source>
        <dbReference type="ARBA" id="ARBA00022692"/>
    </source>
</evidence>
<comment type="catalytic activity">
    <reaction evidence="1">
        <text>a CDP-1,2-diacyl-sn-glycerol + choline = a 1,2-diacyl-sn-glycero-3-phosphocholine + CMP + H(+)</text>
        <dbReference type="Rhea" id="RHEA:14597"/>
        <dbReference type="ChEBI" id="CHEBI:15354"/>
        <dbReference type="ChEBI" id="CHEBI:15378"/>
        <dbReference type="ChEBI" id="CHEBI:57643"/>
        <dbReference type="ChEBI" id="CHEBI:58332"/>
        <dbReference type="ChEBI" id="CHEBI:60377"/>
        <dbReference type="EC" id="2.7.8.24"/>
    </reaction>
</comment>
<evidence type="ECO:0000256" key="13">
    <source>
        <dbReference type="ARBA" id="ARBA00023098"/>
    </source>
</evidence>
<dbReference type="GO" id="GO:0005886">
    <property type="term" value="C:plasma membrane"/>
    <property type="evidence" value="ECO:0007669"/>
    <property type="project" value="UniProtKB-SubCell"/>
</dbReference>
<sequence>MQDSNKDPVLFRHRATAYGVHVLTASGIIPASLAMHEIIQSDCDPRRVFVWLLVTTFIDAIDGPLARRFRVKTLAHSIDGRTIDDLLDYLTFAFIPLMLVWRMDWLPEGLGFTVAIAMGASLFGFAHQYAKDEQNGFFRGFPSYWNVAAFYAGLLHHWWGPWPVAIMIWVLAGLTVTPIWLIYPNLAPSKHRTWLLAGAGVWALLLVAMLSLYPQPPSWLVLVSLVYPILYSAASFALRRNRTLELDDSTEPRTSSRKPSAAS</sequence>
<feature type="transmembrane region" description="Helical" evidence="19">
    <location>
        <begin position="195"/>
        <end position="213"/>
    </location>
</feature>
<evidence type="ECO:0000256" key="10">
    <source>
        <dbReference type="ARBA" id="ARBA00022679"/>
    </source>
</evidence>
<keyword evidence="14 19" id="KW-0472">Membrane</keyword>
<dbReference type="EC" id="2.7.8.24" evidence="5"/>
<keyword evidence="9" id="KW-0997">Cell inner membrane</keyword>
<keyword evidence="16" id="KW-0464">Manganese</keyword>
<evidence type="ECO:0000256" key="14">
    <source>
        <dbReference type="ARBA" id="ARBA00023136"/>
    </source>
</evidence>
<organism evidence="20 21">
    <name type="scientific">Rhodopirellula baltica WH47</name>
    <dbReference type="NCBI Taxonomy" id="991778"/>
    <lineage>
        <taxon>Bacteria</taxon>
        <taxon>Pseudomonadati</taxon>
        <taxon>Planctomycetota</taxon>
        <taxon>Planctomycetia</taxon>
        <taxon>Pirellulales</taxon>
        <taxon>Pirellulaceae</taxon>
        <taxon>Rhodopirellula</taxon>
    </lineage>
</organism>
<dbReference type="Gene3D" id="1.20.120.1760">
    <property type="match status" value="1"/>
</dbReference>
<comment type="caution">
    <text evidence="20">The sequence shown here is derived from an EMBL/GenBank/DDBJ whole genome shotgun (WGS) entry which is preliminary data.</text>
</comment>
<dbReference type="GO" id="GO:0050520">
    <property type="term" value="F:phosphatidylcholine synthase activity"/>
    <property type="evidence" value="ECO:0007669"/>
    <property type="project" value="UniProtKB-EC"/>
</dbReference>
<dbReference type="RefSeq" id="WP_007329421.1">
    <property type="nucleotide sequence ID" value="NZ_AFAR01000284.1"/>
</dbReference>
<keyword evidence="10" id="KW-0808">Transferase</keyword>
<evidence type="ECO:0000256" key="19">
    <source>
        <dbReference type="SAM" id="Phobius"/>
    </source>
</evidence>
<proteinExistence type="inferred from homology"/>
<dbReference type="EMBL" id="AFAR01000284">
    <property type="protein sequence ID" value="EGF24564.1"/>
    <property type="molecule type" value="Genomic_DNA"/>
</dbReference>
<comment type="cofactor">
    <cofactor evidence="2">
        <name>Mn(2+)</name>
        <dbReference type="ChEBI" id="CHEBI:29035"/>
    </cofactor>
</comment>
<keyword evidence="17" id="KW-1208">Phospholipid metabolism</keyword>
<dbReference type="Proteomes" id="UP000006222">
    <property type="component" value="Unassembled WGS sequence"/>
</dbReference>
<protein>
    <recommendedName>
        <fullName evidence="6">Phosphatidylcholine synthase</fullName>
        <ecNumber evidence="5">2.7.8.24</ecNumber>
    </recommendedName>
    <alternativeName>
        <fullName evidence="18">CDP-diglyceride-choline O-phosphatidyltransferase</fullName>
    </alternativeName>
</protein>
<feature type="transmembrane region" description="Helical" evidence="19">
    <location>
        <begin position="48"/>
        <end position="65"/>
    </location>
</feature>
<evidence type="ECO:0000256" key="16">
    <source>
        <dbReference type="ARBA" id="ARBA00023211"/>
    </source>
</evidence>
<keyword evidence="12 19" id="KW-1133">Transmembrane helix</keyword>
<keyword evidence="11 19" id="KW-0812">Transmembrane</keyword>
<feature type="transmembrane region" description="Helical" evidence="19">
    <location>
        <begin position="141"/>
        <end position="159"/>
    </location>
</feature>
<dbReference type="AlphaFoldDB" id="F2B0L1"/>
<evidence type="ECO:0000256" key="6">
    <source>
        <dbReference type="ARBA" id="ARBA00015623"/>
    </source>
</evidence>
<feature type="transmembrane region" description="Helical" evidence="19">
    <location>
        <begin position="219"/>
        <end position="238"/>
    </location>
</feature>
<dbReference type="InterPro" id="IPR026027">
    <property type="entry name" value="PcS"/>
</dbReference>
<evidence type="ECO:0000256" key="17">
    <source>
        <dbReference type="ARBA" id="ARBA00023264"/>
    </source>
</evidence>
<keyword evidence="7" id="KW-1003">Cell membrane</keyword>
<name>F2B0L1_RHOBT</name>
<feature type="transmembrane region" description="Helical" evidence="19">
    <location>
        <begin position="86"/>
        <end position="103"/>
    </location>
</feature>
<evidence type="ECO:0000256" key="15">
    <source>
        <dbReference type="ARBA" id="ARBA00023209"/>
    </source>
</evidence>
<keyword evidence="13" id="KW-0443">Lipid metabolism</keyword>
<feature type="transmembrane region" description="Helical" evidence="19">
    <location>
        <begin position="109"/>
        <end position="129"/>
    </location>
</feature>
<evidence type="ECO:0000256" key="5">
    <source>
        <dbReference type="ARBA" id="ARBA00013195"/>
    </source>
</evidence>
<keyword evidence="15" id="KW-0594">Phospholipid biosynthesis</keyword>
<evidence type="ECO:0000256" key="4">
    <source>
        <dbReference type="ARBA" id="ARBA00010441"/>
    </source>
</evidence>
<keyword evidence="8" id="KW-0444">Lipid biosynthesis</keyword>
<evidence type="ECO:0000256" key="12">
    <source>
        <dbReference type="ARBA" id="ARBA00022989"/>
    </source>
</evidence>
<feature type="transmembrane region" description="Helical" evidence="19">
    <location>
        <begin position="15"/>
        <end position="36"/>
    </location>
</feature>
<evidence type="ECO:0000256" key="3">
    <source>
        <dbReference type="ARBA" id="ARBA00004429"/>
    </source>
</evidence>
<evidence type="ECO:0000313" key="20">
    <source>
        <dbReference type="EMBL" id="EGF24564.1"/>
    </source>
</evidence>
<dbReference type="GO" id="GO:0008654">
    <property type="term" value="P:phospholipid biosynthetic process"/>
    <property type="evidence" value="ECO:0007669"/>
    <property type="project" value="UniProtKB-KW"/>
</dbReference>
<evidence type="ECO:0000256" key="9">
    <source>
        <dbReference type="ARBA" id="ARBA00022519"/>
    </source>
</evidence>
<evidence type="ECO:0000256" key="8">
    <source>
        <dbReference type="ARBA" id="ARBA00022516"/>
    </source>
</evidence>
<evidence type="ECO:0000256" key="18">
    <source>
        <dbReference type="ARBA" id="ARBA00033321"/>
    </source>
</evidence>
<dbReference type="PIRSF" id="PIRSF000851">
    <property type="entry name" value="PcS"/>
    <property type="match status" value="1"/>
</dbReference>
<comment type="subcellular location">
    <subcellularLocation>
        <location evidence="3">Cell inner membrane</location>
        <topology evidence="3">Multi-pass membrane protein</topology>
    </subcellularLocation>
</comment>
<dbReference type="PATRIC" id="fig|991778.3.peg.5854"/>